<dbReference type="EMBL" id="CP003060">
    <property type="protein sequence ID" value="AEP30893.1"/>
    <property type="molecule type" value="Genomic_DNA"/>
</dbReference>
<dbReference type="OrthoDB" id="9801795at2"/>
<keyword evidence="5" id="KW-1185">Reference proteome</keyword>
<dbReference type="STRING" id="1085623.GNIT_2796"/>
<dbReference type="eggNOG" id="COG0427">
    <property type="taxonomic scope" value="Bacteria"/>
</dbReference>
<reference evidence="4 5" key="1">
    <citation type="journal article" date="2011" name="J. Bacteriol.">
        <title>Complete genome sequence of seawater bacterium Glaciecola nitratireducens FR1064T.</title>
        <authorList>
            <person name="Bian F."/>
            <person name="Qin Q.L."/>
            <person name="Xie B.B."/>
            <person name="Shu Y.L."/>
            <person name="Zhang X.Y."/>
            <person name="Yu Y."/>
            <person name="Chen B."/>
            <person name="Chen X.L."/>
            <person name="Zhou B.C."/>
            <person name="Zhang Y.Z."/>
        </authorList>
    </citation>
    <scope>NUCLEOTIDE SEQUENCE [LARGE SCALE GENOMIC DNA]</scope>
    <source>
        <strain evidence="5">JCM 12485 / KCTC 12276 / FR1064</strain>
    </source>
</reference>
<evidence type="ECO:0000259" key="3">
    <source>
        <dbReference type="PROSITE" id="PS51186"/>
    </source>
</evidence>
<dbReference type="Pfam" id="PF13302">
    <property type="entry name" value="Acetyltransf_3"/>
    <property type="match status" value="1"/>
</dbReference>
<dbReference type="RefSeq" id="WP_014109766.1">
    <property type="nucleotide sequence ID" value="NC_016041.1"/>
</dbReference>
<dbReference type="GO" id="GO:0016747">
    <property type="term" value="F:acyltransferase activity, transferring groups other than amino-acyl groups"/>
    <property type="evidence" value="ECO:0007669"/>
    <property type="project" value="InterPro"/>
</dbReference>
<dbReference type="HOGENOM" id="CLU_030703_1_0_6"/>
<dbReference type="AlphaFoldDB" id="G4QIH9"/>
<dbReference type="Proteomes" id="UP000009282">
    <property type="component" value="Chromosome"/>
</dbReference>
<gene>
    <name evidence="4" type="ordered locus">GNIT_2796</name>
</gene>
<dbReference type="Gene3D" id="3.40.630.30">
    <property type="match status" value="1"/>
</dbReference>
<dbReference type="SUPFAM" id="SSF55729">
    <property type="entry name" value="Acyl-CoA N-acyltransferases (Nat)"/>
    <property type="match status" value="1"/>
</dbReference>
<dbReference type="CDD" id="cd04301">
    <property type="entry name" value="NAT_SF"/>
    <property type="match status" value="1"/>
</dbReference>
<dbReference type="GO" id="GO:0008775">
    <property type="term" value="F:acetate CoA-transferase activity"/>
    <property type="evidence" value="ECO:0007669"/>
    <property type="project" value="InterPro"/>
</dbReference>
<dbReference type="PANTHER" id="PTHR21432:SF20">
    <property type="entry name" value="ACETYL-COA HYDROLASE"/>
    <property type="match status" value="1"/>
</dbReference>
<dbReference type="InterPro" id="IPR037171">
    <property type="entry name" value="NagB/RpiA_transferase-like"/>
</dbReference>
<dbReference type="Gene3D" id="3.40.1080.20">
    <property type="entry name" value="Acetyl-CoA hydrolase/transferase C-terminal domain"/>
    <property type="match status" value="1"/>
</dbReference>
<dbReference type="Pfam" id="PF13336">
    <property type="entry name" value="AcetylCoA_hyd_C"/>
    <property type="match status" value="1"/>
</dbReference>
<feature type="domain" description="N-acetyltransferase" evidence="3">
    <location>
        <begin position="458"/>
        <end position="612"/>
    </location>
</feature>
<evidence type="ECO:0000256" key="1">
    <source>
        <dbReference type="ARBA" id="ARBA00009632"/>
    </source>
</evidence>
<dbReference type="PROSITE" id="PS51186">
    <property type="entry name" value="GNAT"/>
    <property type="match status" value="1"/>
</dbReference>
<protein>
    <submittedName>
        <fullName evidence="4">Fused 4-Hydroxybutyrate CoA-transferase/acetyltransferase domain of GNAT</fullName>
    </submittedName>
</protein>
<comment type="similarity">
    <text evidence="1">Belongs to the acetyl-CoA hydrolase/transferase family.</text>
</comment>
<dbReference type="InterPro" id="IPR016181">
    <property type="entry name" value="Acyl_CoA_acyltransferase"/>
</dbReference>
<sequence length="614" mass="68374">MQSVVSQFNNQIDWSSIIKSGDRIFLGSNAAIPNALVDSLIENGKKIKDIEVTHIGTLSDERWALPEHQQQFKVNTFFIHGKVIRQAVDEGRADYTPCFLSEISSLFANDILPLDAALIMVGPPDQLGYCSLGVSVDIVMSAARSAKKIVAQINPQMPRTAGHSFLHISEFAACIHHEQKLPEIKPAERSDIYERIGQYVAMLVDNGSTLQLGIGKIPDATLSYLGKHKNLGIHSEMISDGVIELIRSGVINNRAKTFHPGKSVVSFCMGTQHLYDFVHNNPHIEFYPSSYVNKPTNIAKNDNLVSINSALEVDLTGQVVADSIGHDFYSGIGGQVDFVTGATLSKGGKPIIALPSTAKNGTVSRIVANIKEGAGVVTSRGNVHYIVTEFGVASLKGKSIRERALELIRVAHPKFRQALLESVRQHYWVPDYQTKFPTDIPELGELQLQEMEIQGEMFYLRPLNPADERRLQEFFYSHTKETLRLRYNYVPQGMSRQNSCDLVSVDQTKDIALTIVNQQGSSVKIEAVGRYYLNPDNSCEVAFITRENQQGKGMASRLMKQMISIAQQRGVSKMVAYVRSENKPMITVFEQFQFKRVFNPDPAEVELVLFLQES</sequence>
<dbReference type="InterPro" id="IPR000182">
    <property type="entry name" value="GNAT_dom"/>
</dbReference>
<keyword evidence="2 4" id="KW-0808">Transferase</keyword>
<dbReference type="SUPFAM" id="SSF100950">
    <property type="entry name" value="NagB/RpiA/CoA transferase-like"/>
    <property type="match status" value="2"/>
</dbReference>
<organism evidence="4 5">
    <name type="scientific">Glaciecola nitratireducens (strain JCM 12485 / KCTC 12276 / FR1064)</name>
    <dbReference type="NCBI Taxonomy" id="1085623"/>
    <lineage>
        <taxon>Bacteria</taxon>
        <taxon>Pseudomonadati</taxon>
        <taxon>Pseudomonadota</taxon>
        <taxon>Gammaproteobacteria</taxon>
        <taxon>Alteromonadales</taxon>
        <taxon>Alteromonadaceae</taxon>
        <taxon>Brumicola</taxon>
    </lineage>
</organism>
<evidence type="ECO:0000313" key="5">
    <source>
        <dbReference type="Proteomes" id="UP000009282"/>
    </source>
</evidence>
<dbReference type="InterPro" id="IPR003702">
    <property type="entry name" value="ActCoA_hydro_N"/>
</dbReference>
<dbReference type="PANTHER" id="PTHR21432">
    <property type="entry name" value="ACETYL-COA HYDROLASE-RELATED"/>
    <property type="match status" value="1"/>
</dbReference>
<dbReference type="GO" id="GO:0006083">
    <property type="term" value="P:acetate metabolic process"/>
    <property type="evidence" value="ECO:0007669"/>
    <property type="project" value="InterPro"/>
</dbReference>
<dbReference type="Gene3D" id="3.30.750.70">
    <property type="entry name" value="4-hydroxybutyrate coenzyme like domains"/>
    <property type="match status" value="1"/>
</dbReference>
<dbReference type="Pfam" id="PF02550">
    <property type="entry name" value="AcetylCoA_hydro"/>
    <property type="match status" value="1"/>
</dbReference>
<dbReference type="InterPro" id="IPR046433">
    <property type="entry name" value="ActCoA_hydro"/>
</dbReference>
<proteinExistence type="inferred from homology"/>
<dbReference type="eggNOG" id="COG1247">
    <property type="taxonomic scope" value="Bacteria"/>
</dbReference>
<name>G4QIH9_GLANF</name>
<dbReference type="InterPro" id="IPR026888">
    <property type="entry name" value="AcetylCoA_hyd_C"/>
</dbReference>
<dbReference type="InterPro" id="IPR038460">
    <property type="entry name" value="AcetylCoA_hyd_C_sf"/>
</dbReference>
<dbReference type="Gene3D" id="3.40.1080.10">
    <property type="entry name" value="Glutaconate Coenzyme A-transferase"/>
    <property type="match status" value="1"/>
</dbReference>
<dbReference type="KEGG" id="gni:GNIT_2796"/>
<accession>G4QIH9</accession>
<evidence type="ECO:0000313" key="4">
    <source>
        <dbReference type="EMBL" id="AEP30893.1"/>
    </source>
</evidence>
<evidence type="ECO:0000256" key="2">
    <source>
        <dbReference type="ARBA" id="ARBA00022679"/>
    </source>
</evidence>